<dbReference type="EMBL" id="GL983626">
    <property type="protein sequence ID" value="EGR32560.1"/>
    <property type="molecule type" value="Genomic_DNA"/>
</dbReference>
<dbReference type="RefSeq" id="XP_004036546.1">
    <property type="nucleotide sequence ID" value="XM_004036498.1"/>
</dbReference>
<sequence length="126" mass="14555">MSNCFQRFFMASPTCNRKCQRNRIELDIQTLYNELCYRHALTRLANNFDVDLVKELGKTILKSLTLLQIPKVNFLFPPLGFGTQLTNIFINFTQLVDGEDLSNKTMRSLNLFFKALINKTNKNSGI</sequence>
<dbReference type="Proteomes" id="UP000008983">
    <property type="component" value="Unassembled WGS sequence"/>
</dbReference>
<evidence type="ECO:0000313" key="1">
    <source>
        <dbReference type="EMBL" id="EGR32560.1"/>
    </source>
</evidence>
<keyword evidence="2" id="KW-1185">Reference proteome</keyword>
<name>G0QQF1_ICHMU</name>
<accession>G0QQF1</accession>
<dbReference type="AlphaFoldDB" id="G0QQF1"/>
<dbReference type="GeneID" id="14908716"/>
<proteinExistence type="predicted"/>
<protein>
    <submittedName>
        <fullName evidence="1">Uncharacterized protein</fullName>
    </submittedName>
</protein>
<dbReference type="InParanoid" id="G0QQF1"/>
<organism evidence="1 2">
    <name type="scientific">Ichthyophthirius multifiliis</name>
    <name type="common">White spot disease agent</name>
    <name type="synonym">Ich</name>
    <dbReference type="NCBI Taxonomy" id="5932"/>
    <lineage>
        <taxon>Eukaryota</taxon>
        <taxon>Sar</taxon>
        <taxon>Alveolata</taxon>
        <taxon>Ciliophora</taxon>
        <taxon>Intramacronucleata</taxon>
        <taxon>Oligohymenophorea</taxon>
        <taxon>Hymenostomatida</taxon>
        <taxon>Ophryoglenina</taxon>
        <taxon>Ichthyophthirius</taxon>
    </lineage>
</organism>
<reference evidence="1 2" key="1">
    <citation type="submission" date="2011-07" db="EMBL/GenBank/DDBJ databases">
        <authorList>
            <person name="Coyne R."/>
            <person name="Brami D."/>
            <person name="Johnson J."/>
            <person name="Hostetler J."/>
            <person name="Hannick L."/>
            <person name="Clark T."/>
            <person name="Cassidy-Hanley D."/>
            <person name="Inman J."/>
        </authorList>
    </citation>
    <scope>NUCLEOTIDE SEQUENCE [LARGE SCALE GENOMIC DNA]</scope>
    <source>
        <strain evidence="1 2">G5</strain>
    </source>
</reference>
<evidence type="ECO:0000313" key="2">
    <source>
        <dbReference type="Proteomes" id="UP000008983"/>
    </source>
</evidence>
<gene>
    <name evidence="1" type="ORF">IMG5_077970</name>
</gene>